<protein>
    <submittedName>
        <fullName evidence="2">Uncharacterized protein</fullName>
    </submittedName>
</protein>
<name>A0A7Y7XCC0_9PSED</name>
<dbReference type="RefSeq" id="WP_177101436.1">
    <property type="nucleotide sequence ID" value="NZ_JACAQB010000005.1"/>
</dbReference>
<evidence type="ECO:0000313" key="3">
    <source>
        <dbReference type="Proteomes" id="UP000539985"/>
    </source>
</evidence>
<evidence type="ECO:0000256" key="1">
    <source>
        <dbReference type="SAM" id="SignalP"/>
    </source>
</evidence>
<accession>A0A7Y7XCC0</accession>
<dbReference type="Proteomes" id="UP000539985">
    <property type="component" value="Unassembled WGS sequence"/>
</dbReference>
<gene>
    <name evidence="2" type="ORF">HX882_09550</name>
</gene>
<reference evidence="2 3" key="1">
    <citation type="submission" date="2020-04" db="EMBL/GenBank/DDBJ databases">
        <title>Molecular characterization of pseudomonads from Agaricus bisporus reveal novel blotch 2 pathogens in Western Europe.</title>
        <authorList>
            <person name="Taparia T."/>
            <person name="Krijger M."/>
            <person name="Haynes E."/>
            <person name="Elpinstone J.G."/>
            <person name="Noble R."/>
            <person name="Van Der Wolf J."/>
        </authorList>
    </citation>
    <scope>NUCLEOTIDE SEQUENCE [LARGE SCALE GENOMIC DNA]</scope>
    <source>
        <strain evidence="2 3">H7001</strain>
    </source>
</reference>
<sequence length="462" mass="51239">MMIARMFGFLLLVVLAAGSIAVLAAPSSPSKAGAATDAYVRRMTAATQAAWPALAEFSEVTRVFADVQLLTSNGQRAWLMNAHGGHEIDMAAIRALGPSYAYKSFDKFRWQGRPAVFVGMGETLPGDEMQRLEDPQAVPELFGLATHEAFHFYAEEAWAHHPGAERSIRYPAIAEPRLYRNQMIRHLLAAVRGEPDGLARASYWYRRWLGEHAHESTGIRNTDRSEGSAYYVELIAQLLALGLEPGTVEWHALMLRKLSLSGQTEYLAADHESYALGALAGHLLDRQGVSWLPRVARGEMPVSILLGSVSALENPPDEPLGQRLEEAIAKENRQAAQTFEAFLLRFNDPTGKRLLVPQGAMQGSFGLGNTYRIAALPEKIETGVEARFALSDGRIDLRAATVASQVKEDCGRKDFYWILALSEAEFEETAEGRLRFERDDLQLDIPYPRKSTQDPRSWCVQV</sequence>
<dbReference type="EMBL" id="JACAQB010000005">
    <property type="protein sequence ID" value="NWB96133.1"/>
    <property type="molecule type" value="Genomic_DNA"/>
</dbReference>
<evidence type="ECO:0000313" key="2">
    <source>
        <dbReference type="EMBL" id="NWB96133.1"/>
    </source>
</evidence>
<proteinExistence type="predicted"/>
<dbReference type="AlphaFoldDB" id="A0A7Y7XCC0"/>
<comment type="caution">
    <text evidence="2">The sequence shown here is derived from an EMBL/GenBank/DDBJ whole genome shotgun (WGS) entry which is preliminary data.</text>
</comment>
<keyword evidence="1" id="KW-0732">Signal</keyword>
<feature type="signal peptide" evidence="1">
    <location>
        <begin position="1"/>
        <end position="24"/>
    </location>
</feature>
<organism evidence="2 3">
    <name type="scientific">Pseudomonas gingeri</name>
    <dbReference type="NCBI Taxonomy" id="117681"/>
    <lineage>
        <taxon>Bacteria</taxon>
        <taxon>Pseudomonadati</taxon>
        <taxon>Pseudomonadota</taxon>
        <taxon>Gammaproteobacteria</taxon>
        <taxon>Pseudomonadales</taxon>
        <taxon>Pseudomonadaceae</taxon>
        <taxon>Pseudomonas</taxon>
    </lineage>
</organism>
<feature type="chain" id="PRO_5031275515" evidence="1">
    <location>
        <begin position="25"/>
        <end position="462"/>
    </location>
</feature>